<dbReference type="Gene3D" id="3.10.310.70">
    <property type="match status" value="1"/>
</dbReference>
<comment type="caution">
    <text evidence="3">The sequence shown here is derived from an EMBL/GenBank/DDBJ whole genome shotgun (WGS) entry which is preliminary data.</text>
</comment>
<name>A0A7K3NJU2_9BACT</name>
<dbReference type="InterPro" id="IPR013108">
    <property type="entry name" value="Amidohydro_3"/>
</dbReference>
<keyword evidence="4" id="KW-1185">Reference proteome</keyword>
<dbReference type="AlphaFoldDB" id="A0A7K3NJU2"/>
<dbReference type="RefSeq" id="WP_163301520.1">
    <property type="nucleotide sequence ID" value="NZ_JAAGRQ010000020.1"/>
</dbReference>
<protein>
    <submittedName>
        <fullName evidence="3">Amidohydrolase</fullName>
    </submittedName>
</protein>
<dbReference type="EMBL" id="JAAGRQ010000020">
    <property type="protein sequence ID" value="NDY56468.1"/>
    <property type="molecule type" value="Genomic_DNA"/>
</dbReference>
<feature type="chain" id="PRO_5029457020" evidence="1">
    <location>
        <begin position="26"/>
        <end position="572"/>
    </location>
</feature>
<keyword evidence="1" id="KW-0732">Signal</keyword>
<dbReference type="InterPro" id="IPR033932">
    <property type="entry name" value="YtcJ-like"/>
</dbReference>
<proteinExistence type="predicted"/>
<evidence type="ECO:0000313" key="4">
    <source>
        <dbReference type="Proteomes" id="UP000469724"/>
    </source>
</evidence>
<dbReference type="PANTHER" id="PTHR22642:SF2">
    <property type="entry name" value="PROTEIN LONG AFTER FAR-RED 3"/>
    <property type="match status" value="1"/>
</dbReference>
<dbReference type="CDD" id="cd01300">
    <property type="entry name" value="YtcJ_like"/>
    <property type="match status" value="1"/>
</dbReference>
<evidence type="ECO:0000256" key="1">
    <source>
        <dbReference type="SAM" id="SignalP"/>
    </source>
</evidence>
<reference evidence="3 4" key="1">
    <citation type="submission" date="2020-02" db="EMBL/GenBank/DDBJ databases">
        <title>Comparative genomics of sulfur disproportionating microorganisms.</title>
        <authorList>
            <person name="Ward L.M."/>
            <person name="Bertran E."/>
            <person name="Johnston D.T."/>
        </authorList>
    </citation>
    <scope>NUCLEOTIDE SEQUENCE [LARGE SCALE GENOMIC DNA]</scope>
    <source>
        <strain evidence="3 4">DSM 3696</strain>
    </source>
</reference>
<gene>
    <name evidence="3" type="ORF">G3N56_06890</name>
</gene>
<dbReference type="Proteomes" id="UP000469724">
    <property type="component" value="Unassembled WGS sequence"/>
</dbReference>
<feature type="domain" description="Amidohydrolase 3" evidence="2">
    <location>
        <begin position="76"/>
        <end position="569"/>
    </location>
</feature>
<feature type="signal peptide" evidence="1">
    <location>
        <begin position="1"/>
        <end position="25"/>
    </location>
</feature>
<dbReference type="GO" id="GO:0016810">
    <property type="term" value="F:hydrolase activity, acting on carbon-nitrogen (but not peptide) bonds"/>
    <property type="evidence" value="ECO:0007669"/>
    <property type="project" value="InterPro"/>
</dbReference>
<dbReference type="Gene3D" id="3.20.20.140">
    <property type="entry name" value="Metal-dependent hydrolases"/>
    <property type="match status" value="1"/>
</dbReference>
<organism evidence="3 4">
    <name type="scientific">Desulfolutivibrio sulfodismutans</name>
    <dbReference type="NCBI Taxonomy" id="63561"/>
    <lineage>
        <taxon>Bacteria</taxon>
        <taxon>Pseudomonadati</taxon>
        <taxon>Thermodesulfobacteriota</taxon>
        <taxon>Desulfovibrionia</taxon>
        <taxon>Desulfovibrionales</taxon>
        <taxon>Desulfovibrionaceae</taxon>
        <taxon>Desulfolutivibrio</taxon>
    </lineage>
</organism>
<dbReference type="PANTHER" id="PTHR22642">
    <property type="entry name" value="IMIDAZOLONEPROPIONASE"/>
    <property type="match status" value="1"/>
</dbReference>
<sequence>MKKCPRLLVPILTVLLVCCVPSAYAGTPPDVIFRNAKIVTLDPARPTAGAVAVTGGRFTAVGSEAEVLALAGPGVKIVDLGGKLVTPGFIDAHCHPMETIYLSENWVDCRYPGTPSVAKALENIAAWAARTKKGEWIYVACVSATENKFAEKRLPTRAELDKAAPDNPVVLANGAHQVVINSAAVRVLGITRGMRKMPHGATVVLDDAGEPTGVVLDSQADIPTNPSLEELTRAYATGIQELWNRYGFTSLMAITPAAALPVLQKTAAAGKRPTIRYTVSVWTSSNSADMPESLDAFAMPPGTDPDWYRFAAIKDWVDGENDARSGYMCEHYLGHDANDAPGGRGTLVTDQVGLDRFAGIAAANGAIPMLHCSGDEATAMGMAAYEKVLGSKNRPPLVRIEHFGMFQLKDAQLARAKALKAQGLRIAVQPIWLLALVRADFENMPQDLAASGFRFKSMIDAGLEPAASTDMTGIYLGNISPIKAMAAAVTRTSDMGEFQPEQAVSVEDALRMWTIWAAASMGEAHVKGSIEVGKFADMTVLSGDIFTLPPERIKDTGVVATIVGGNVAYQAQ</sequence>
<dbReference type="SUPFAM" id="SSF51556">
    <property type="entry name" value="Metallo-dependent hydrolases"/>
    <property type="match status" value="1"/>
</dbReference>
<dbReference type="Gene3D" id="2.30.40.10">
    <property type="entry name" value="Urease, subunit C, domain 1"/>
    <property type="match status" value="1"/>
</dbReference>
<keyword evidence="3" id="KW-0378">Hydrolase</keyword>
<dbReference type="SUPFAM" id="SSF51338">
    <property type="entry name" value="Composite domain of metallo-dependent hydrolases"/>
    <property type="match status" value="1"/>
</dbReference>
<evidence type="ECO:0000259" key="2">
    <source>
        <dbReference type="Pfam" id="PF07969"/>
    </source>
</evidence>
<dbReference type="Pfam" id="PF07969">
    <property type="entry name" value="Amidohydro_3"/>
    <property type="match status" value="1"/>
</dbReference>
<dbReference type="InterPro" id="IPR011059">
    <property type="entry name" value="Metal-dep_hydrolase_composite"/>
</dbReference>
<dbReference type="InterPro" id="IPR032466">
    <property type="entry name" value="Metal_Hydrolase"/>
</dbReference>
<accession>A0A7K3NJU2</accession>
<evidence type="ECO:0000313" key="3">
    <source>
        <dbReference type="EMBL" id="NDY56468.1"/>
    </source>
</evidence>